<evidence type="ECO:0000259" key="1">
    <source>
        <dbReference type="SMART" id="SM00849"/>
    </source>
</evidence>
<dbReference type="PANTHER" id="PTHR46018">
    <property type="entry name" value="ZINC PHOSPHODIESTERASE ELAC PROTEIN 1"/>
    <property type="match status" value="1"/>
</dbReference>
<dbReference type="AlphaFoldDB" id="A0A381T4K1"/>
<dbReference type="EMBL" id="UINC01003712">
    <property type="protein sequence ID" value="SVA08643.1"/>
    <property type="molecule type" value="Genomic_DNA"/>
</dbReference>
<gene>
    <name evidence="2" type="ORF">METZ01_LOCUS61497</name>
</gene>
<organism evidence="2">
    <name type="scientific">marine metagenome</name>
    <dbReference type="NCBI Taxonomy" id="408172"/>
    <lineage>
        <taxon>unclassified sequences</taxon>
        <taxon>metagenomes</taxon>
        <taxon>ecological metagenomes</taxon>
    </lineage>
</organism>
<dbReference type="InterPro" id="IPR001279">
    <property type="entry name" value="Metallo-B-lactamas"/>
</dbReference>
<protein>
    <recommendedName>
        <fullName evidence="1">Metallo-beta-lactamase domain-containing protein</fullName>
    </recommendedName>
</protein>
<dbReference type="Gene3D" id="3.60.15.10">
    <property type="entry name" value="Ribonuclease Z/Hydroxyacylglutathione hydrolase-like"/>
    <property type="match status" value="1"/>
</dbReference>
<feature type="domain" description="Metallo-beta-lactamase" evidence="1">
    <location>
        <begin position="18"/>
        <end position="219"/>
    </location>
</feature>
<accession>A0A381T4K1</accession>
<proteinExistence type="predicted"/>
<name>A0A381T4K1_9ZZZZ</name>
<dbReference type="GO" id="GO:0042781">
    <property type="term" value="F:3'-tRNA processing endoribonuclease activity"/>
    <property type="evidence" value="ECO:0007669"/>
    <property type="project" value="TreeGrafter"/>
</dbReference>
<dbReference type="SUPFAM" id="SSF56281">
    <property type="entry name" value="Metallo-hydrolase/oxidoreductase"/>
    <property type="match status" value="1"/>
</dbReference>
<dbReference type="PANTHER" id="PTHR46018:SF2">
    <property type="entry name" value="ZINC PHOSPHODIESTERASE ELAC PROTEIN 1"/>
    <property type="match status" value="1"/>
</dbReference>
<evidence type="ECO:0000313" key="2">
    <source>
        <dbReference type="EMBL" id="SVA08643.1"/>
    </source>
</evidence>
<dbReference type="Pfam" id="PF12706">
    <property type="entry name" value="Lactamase_B_2"/>
    <property type="match status" value="1"/>
</dbReference>
<reference evidence="2" key="1">
    <citation type="submission" date="2018-05" db="EMBL/GenBank/DDBJ databases">
        <authorList>
            <person name="Lanie J.A."/>
            <person name="Ng W.-L."/>
            <person name="Kazmierczak K.M."/>
            <person name="Andrzejewski T.M."/>
            <person name="Davidsen T.M."/>
            <person name="Wayne K.J."/>
            <person name="Tettelin H."/>
            <person name="Glass J.I."/>
            <person name="Rusch D."/>
            <person name="Podicherti R."/>
            <person name="Tsui H.-C.T."/>
            <person name="Winkler M.E."/>
        </authorList>
    </citation>
    <scope>NUCLEOTIDE SEQUENCE</scope>
</reference>
<dbReference type="SMART" id="SM00849">
    <property type="entry name" value="Lactamase_B"/>
    <property type="match status" value="1"/>
</dbReference>
<dbReference type="InterPro" id="IPR036866">
    <property type="entry name" value="RibonucZ/Hydroxyglut_hydro"/>
</dbReference>
<dbReference type="CDD" id="cd16272">
    <property type="entry name" value="RNaseZ_MBL-fold"/>
    <property type="match status" value="1"/>
</dbReference>
<sequence length="252" mass="28557">MKLTVIGSGVLIPQAGRGNSGYFLETEHHSILIDGGSGTLRKFPEFNLDYRKIDTICYSHLHPDHTMDLIPLLFAFKHDPKVQTLDRTLQIIGPKGFQSFFNRMMDIFGQWVLPEDMDIKIKEVTREKIALTDLNITCNRTIHTDHSITFRFDDGIGNDIFYSGDTTLCTELIESAHDAKILILECSAPDEIKQENHLTPSECGKIACETKCKKLVLTHFYPEVLKTDILGTVSEYYNGKIEMAYDGMIIHA</sequence>